<dbReference type="EnsemblPlants" id="AES68072">
    <property type="protein sequence ID" value="AES68072"/>
    <property type="gene ID" value="MTR_2g102690"/>
</dbReference>
<evidence type="ECO:0000313" key="4">
    <source>
        <dbReference type="Proteomes" id="UP000002051"/>
    </source>
</evidence>
<dbReference type="EMBL" id="CM001218">
    <property type="protein sequence ID" value="AES68072.1"/>
    <property type="molecule type" value="Genomic_DNA"/>
</dbReference>
<dbReference type="PaxDb" id="3880-AES68072"/>
<dbReference type="HOGENOM" id="CLU_1909780_0_0_1"/>
<gene>
    <name evidence="2" type="ordered locus">MTR_2g102690</name>
</gene>
<organism evidence="2 4">
    <name type="scientific">Medicago truncatula</name>
    <name type="common">Barrel medic</name>
    <name type="synonym">Medicago tribuloides</name>
    <dbReference type="NCBI Taxonomy" id="3880"/>
    <lineage>
        <taxon>Eukaryota</taxon>
        <taxon>Viridiplantae</taxon>
        <taxon>Streptophyta</taxon>
        <taxon>Embryophyta</taxon>
        <taxon>Tracheophyta</taxon>
        <taxon>Spermatophyta</taxon>
        <taxon>Magnoliopsida</taxon>
        <taxon>eudicotyledons</taxon>
        <taxon>Gunneridae</taxon>
        <taxon>Pentapetalae</taxon>
        <taxon>rosids</taxon>
        <taxon>fabids</taxon>
        <taxon>Fabales</taxon>
        <taxon>Fabaceae</taxon>
        <taxon>Papilionoideae</taxon>
        <taxon>50 kb inversion clade</taxon>
        <taxon>NPAAA clade</taxon>
        <taxon>Hologalegina</taxon>
        <taxon>IRL clade</taxon>
        <taxon>Trifolieae</taxon>
        <taxon>Medicago</taxon>
    </lineage>
</organism>
<reference evidence="2 4" key="1">
    <citation type="journal article" date="2011" name="Nature">
        <title>The Medicago genome provides insight into the evolution of rhizobial symbioses.</title>
        <authorList>
            <person name="Young N.D."/>
            <person name="Debelle F."/>
            <person name="Oldroyd G.E."/>
            <person name="Geurts R."/>
            <person name="Cannon S.B."/>
            <person name="Udvardi M.K."/>
            <person name="Benedito V.A."/>
            <person name="Mayer K.F."/>
            <person name="Gouzy J."/>
            <person name="Schoof H."/>
            <person name="Van de Peer Y."/>
            <person name="Proost S."/>
            <person name="Cook D.R."/>
            <person name="Meyers B.C."/>
            <person name="Spannagl M."/>
            <person name="Cheung F."/>
            <person name="De Mita S."/>
            <person name="Krishnakumar V."/>
            <person name="Gundlach H."/>
            <person name="Zhou S."/>
            <person name="Mudge J."/>
            <person name="Bharti A.K."/>
            <person name="Murray J.D."/>
            <person name="Naoumkina M.A."/>
            <person name="Rosen B."/>
            <person name="Silverstein K.A."/>
            <person name="Tang H."/>
            <person name="Rombauts S."/>
            <person name="Zhao P.X."/>
            <person name="Zhou P."/>
            <person name="Barbe V."/>
            <person name="Bardou P."/>
            <person name="Bechner M."/>
            <person name="Bellec A."/>
            <person name="Berger A."/>
            <person name="Berges H."/>
            <person name="Bidwell S."/>
            <person name="Bisseling T."/>
            <person name="Choisne N."/>
            <person name="Couloux A."/>
            <person name="Denny R."/>
            <person name="Deshpande S."/>
            <person name="Dai X."/>
            <person name="Doyle J.J."/>
            <person name="Dudez A.M."/>
            <person name="Farmer A.D."/>
            <person name="Fouteau S."/>
            <person name="Franken C."/>
            <person name="Gibelin C."/>
            <person name="Gish J."/>
            <person name="Goldstein S."/>
            <person name="Gonzalez A.J."/>
            <person name="Green P.J."/>
            <person name="Hallab A."/>
            <person name="Hartog M."/>
            <person name="Hua A."/>
            <person name="Humphray S.J."/>
            <person name="Jeong D.H."/>
            <person name="Jing Y."/>
            <person name="Jocker A."/>
            <person name="Kenton S.M."/>
            <person name="Kim D.J."/>
            <person name="Klee K."/>
            <person name="Lai H."/>
            <person name="Lang C."/>
            <person name="Lin S."/>
            <person name="Macmil S.L."/>
            <person name="Magdelenat G."/>
            <person name="Matthews L."/>
            <person name="McCorrison J."/>
            <person name="Monaghan E.L."/>
            <person name="Mun J.H."/>
            <person name="Najar F.Z."/>
            <person name="Nicholson C."/>
            <person name="Noirot C."/>
            <person name="O'Bleness M."/>
            <person name="Paule C.R."/>
            <person name="Poulain J."/>
            <person name="Prion F."/>
            <person name="Qin B."/>
            <person name="Qu C."/>
            <person name="Retzel E.F."/>
            <person name="Riddle C."/>
            <person name="Sallet E."/>
            <person name="Samain S."/>
            <person name="Samson N."/>
            <person name="Sanders I."/>
            <person name="Saurat O."/>
            <person name="Scarpelli C."/>
            <person name="Schiex T."/>
            <person name="Segurens B."/>
            <person name="Severin A.J."/>
            <person name="Sherrier D.J."/>
            <person name="Shi R."/>
            <person name="Sims S."/>
            <person name="Singer S.R."/>
            <person name="Sinharoy S."/>
            <person name="Sterck L."/>
            <person name="Viollet A."/>
            <person name="Wang B.B."/>
            <person name="Wang K."/>
            <person name="Wang M."/>
            <person name="Wang X."/>
            <person name="Warfsmann J."/>
            <person name="Weissenbach J."/>
            <person name="White D.D."/>
            <person name="White J.D."/>
            <person name="Wiley G.B."/>
            <person name="Wincker P."/>
            <person name="Xing Y."/>
            <person name="Yang L."/>
            <person name="Yao Z."/>
            <person name="Ying F."/>
            <person name="Zhai J."/>
            <person name="Zhou L."/>
            <person name="Zuber A."/>
            <person name="Denarie J."/>
            <person name="Dixon R.A."/>
            <person name="May G.D."/>
            <person name="Schwartz D.C."/>
            <person name="Rogers J."/>
            <person name="Quetier F."/>
            <person name="Town C.D."/>
            <person name="Roe B.A."/>
        </authorList>
    </citation>
    <scope>NUCLEOTIDE SEQUENCE [LARGE SCALE GENOMIC DNA]</scope>
    <source>
        <strain evidence="2">A17</strain>
        <strain evidence="3 4">cv. Jemalong A17</strain>
    </source>
</reference>
<proteinExistence type="predicted"/>
<feature type="domain" description="FBD" evidence="1">
    <location>
        <begin position="102"/>
        <end position="132"/>
    </location>
</feature>
<evidence type="ECO:0000313" key="2">
    <source>
        <dbReference type="EMBL" id="AES68072.1"/>
    </source>
</evidence>
<protein>
    <submittedName>
        <fullName evidence="2">FBD protein</fullName>
    </submittedName>
</protein>
<reference evidence="2 4" key="2">
    <citation type="journal article" date="2014" name="BMC Genomics">
        <title>An improved genome release (version Mt4.0) for the model legume Medicago truncatula.</title>
        <authorList>
            <person name="Tang H."/>
            <person name="Krishnakumar V."/>
            <person name="Bidwell S."/>
            <person name="Rosen B."/>
            <person name="Chan A."/>
            <person name="Zhou S."/>
            <person name="Gentzbittel L."/>
            <person name="Childs K.L."/>
            <person name="Yandell M."/>
            <person name="Gundlach H."/>
            <person name="Mayer K.F."/>
            <person name="Schwartz D.C."/>
            <person name="Town C.D."/>
        </authorList>
    </citation>
    <scope>GENOME REANNOTATION</scope>
    <source>
        <strain evidence="3 4">cv. Jemalong A17</strain>
    </source>
</reference>
<name>G7IMF7_MEDTR</name>
<reference evidence="3" key="3">
    <citation type="submission" date="2015-04" db="UniProtKB">
        <authorList>
            <consortium name="EnsemblPlants"/>
        </authorList>
    </citation>
    <scope>IDENTIFICATION</scope>
    <source>
        <strain evidence="3">cv. Jemalong A17</strain>
    </source>
</reference>
<dbReference type="Pfam" id="PF08387">
    <property type="entry name" value="FBD"/>
    <property type="match status" value="1"/>
</dbReference>
<evidence type="ECO:0000259" key="1">
    <source>
        <dbReference type="Pfam" id="PF08387"/>
    </source>
</evidence>
<dbReference type="AlphaFoldDB" id="G7IMF7"/>
<accession>G7IMF7</accession>
<keyword evidence="4" id="KW-1185">Reference proteome</keyword>
<dbReference type="InterPro" id="IPR006566">
    <property type="entry name" value="FBD"/>
</dbReference>
<dbReference type="Proteomes" id="UP000002051">
    <property type="component" value="Chromosome 2"/>
</dbReference>
<sequence length="133" mass="15330">MLGTYVKIDRVDVLSKRWNPLWLSVLDLNFDAQTFDTQSLYHAANKIIPPQRGIEELDIDMLENVNGLTDSIFSCKTLTVLKLKNLSMRDDNCQIDLPLQIFVSQLRICLFTGCRGRKCELQFAEYVMQNSKP</sequence>
<evidence type="ECO:0000313" key="3">
    <source>
        <dbReference type="EnsemblPlants" id="AES68072"/>
    </source>
</evidence>